<comment type="caution">
    <text evidence="1">The sequence shown here is derived from an EMBL/GenBank/DDBJ whole genome shotgun (WGS) entry which is preliminary data.</text>
</comment>
<name>A0A9P6B0F8_9AGAM</name>
<keyword evidence="2" id="KW-1185">Reference proteome</keyword>
<sequence>MAGKSTPLTYASIPWPVSSEPYFPSTLTPSRIAEFLLSPLHSTNKTGMERLRDAMKIWHPDKWEGKFMSRVVDSEQVIVREGLGMVARALIELMHVQKKLDRL</sequence>
<proteinExistence type="predicted"/>
<accession>A0A9P6B0F8</accession>
<evidence type="ECO:0000313" key="1">
    <source>
        <dbReference type="EMBL" id="KAF9515388.1"/>
    </source>
</evidence>
<gene>
    <name evidence="1" type="ORF">BS47DRAFT_1293961</name>
</gene>
<evidence type="ECO:0000313" key="2">
    <source>
        <dbReference type="Proteomes" id="UP000886523"/>
    </source>
</evidence>
<reference evidence="1" key="1">
    <citation type="journal article" date="2020" name="Nat. Commun.">
        <title>Large-scale genome sequencing of mycorrhizal fungi provides insights into the early evolution of symbiotic traits.</title>
        <authorList>
            <person name="Miyauchi S."/>
            <person name="Kiss E."/>
            <person name="Kuo A."/>
            <person name="Drula E."/>
            <person name="Kohler A."/>
            <person name="Sanchez-Garcia M."/>
            <person name="Morin E."/>
            <person name="Andreopoulos B."/>
            <person name="Barry K.W."/>
            <person name="Bonito G."/>
            <person name="Buee M."/>
            <person name="Carver A."/>
            <person name="Chen C."/>
            <person name="Cichocki N."/>
            <person name="Clum A."/>
            <person name="Culley D."/>
            <person name="Crous P.W."/>
            <person name="Fauchery L."/>
            <person name="Girlanda M."/>
            <person name="Hayes R.D."/>
            <person name="Keri Z."/>
            <person name="LaButti K."/>
            <person name="Lipzen A."/>
            <person name="Lombard V."/>
            <person name="Magnuson J."/>
            <person name="Maillard F."/>
            <person name="Murat C."/>
            <person name="Nolan M."/>
            <person name="Ohm R.A."/>
            <person name="Pangilinan J."/>
            <person name="Pereira M.F."/>
            <person name="Perotto S."/>
            <person name="Peter M."/>
            <person name="Pfister S."/>
            <person name="Riley R."/>
            <person name="Sitrit Y."/>
            <person name="Stielow J.B."/>
            <person name="Szollosi G."/>
            <person name="Zifcakova L."/>
            <person name="Stursova M."/>
            <person name="Spatafora J.W."/>
            <person name="Tedersoo L."/>
            <person name="Vaario L.M."/>
            <person name="Yamada A."/>
            <person name="Yan M."/>
            <person name="Wang P."/>
            <person name="Xu J."/>
            <person name="Bruns T."/>
            <person name="Baldrian P."/>
            <person name="Vilgalys R."/>
            <person name="Dunand C."/>
            <person name="Henrissat B."/>
            <person name="Grigoriev I.V."/>
            <person name="Hibbett D."/>
            <person name="Nagy L.G."/>
            <person name="Martin F.M."/>
        </authorList>
    </citation>
    <scope>NUCLEOTIDE SEQUENCE</scope>
    <source>
        <strain evidence="1">UP504</strain>
    </source>
</reference>
<dbReference type="OrthoDB" id="412109at2759"/>
<dbReference type="EMBL" id="MU128951">
    <property type="protein sequence ID" value="KAF9515388.1"/>
    <property type="molecule type" value="Genomic_DNA"/>
</dbReference>
<organism evidence="1 2">
    <name type="scientific">Hydnum rufescens UP504</name>
    <dbReference type="NCBI Taxonomy" id="1448309"/>
    <lineage>
        <taxon>Eukaryota</taxon>
        <taxon>Fungi</taxon>
        <taxon>Dikarya</taxon>
        <taxon>Basidiomycota</taxon>
        <taxon>Agaricomycotina</taxon>
        <taxon>Agaricomycetes</taxon>
        <taxon>Cantharellales</taxon>
        <taxon>Hydnaceae</taxon>
        <taxon>Hydnum</taxon>
    </lineage>
</organism>
<dbReference type="Proteomes" id="UP000886523">
    <property type="component" value="Unassembled WGS sequence"/>
</dbReference>
<protein>
    <submittedName>
        <fullName evidence="1">Uncharacterized protein</fullName>
    </submittedName>
</protein>
<dbReference type="AlphaFoldDB" id="A0A9P6B0F8"/>